<dbReference type="GO" id="GO:0022857">
    <property type="term" value="F:transmembrane transporter activity"/>
    <property type="evidence" value="ECO:0007669"/>
    <property type="project" value="InterPro"/>
</dbReference>
<evidence type="ECO:0000256" key="1">
    <source>
        <dbReference type="ARBA" id="ARBA00004651"/>
    </source>
</evidence>
<evidence type="ECO:0000313" key="8">
    <source>
        <dbReference type="Proteomes" id="UP000199385"/>
    </source>
</evidence>
<reference evidence="8" key="1">
    <citation type="submission" date="2016-06" db="EMBL/GenBank/DDBJ databases">
        <authorList>
            <person name="Varghese N."/>
            <person name="Submissions Spin"/>
        </authorList>
    </citation>
    <scope>NUCLEOTIDE SEQUENCE [LARGE SCALE GENOMIC DNA]</scope>
    <source>
        <strain evidence="8">DSM 44815</strain>
    </source>
</reference>
<keyword evidence="4 6" id="KW-1133">Transmembrane helix</keyword>
<dbReference type="RefSeq" id="WP_091663111.1">
    <property type="nucleotide sequence ID" value="NZ_LT594323.1"/>
</dbReference>
<dbReference type="EMBL" id="LT594323">
    <property type="protein sequence ID" value="SBT44121.1"/>
    <property type="molecule type" value="Genomic_DNA"/>
</dbReference>
<evidence type="ECO:0000256" key="2">
    <source>
        <dbReference type="ARBA" id="ARBA00022475"/>
    </source>
</evidence>
<dbReference type="Proteomes" id="UP000199385">
    <property type="component" value="Chromosome I"/>
</dbReference>
<dbReference type="GO" id="GO:0005886">
    <property type="term" value="C:plasma membrane"/>
    <property type="evidence" value="ECO:0007669"/>
    <property type="project" value="UniProtKB-SubCell"/>
</dbReference>
<accession>A0A1A8ZJP8</accession>
<name>A0A1A8ZJP8_9ACTN</name>
<feature type="transmembrane region" description="Helical" evidence="6">
    <location>
        <begin position="331"/>
        <end position="350"/>
    </location>
</feature>
<dbReference type="PATRIC" id="fig|261654.4.peg.2614"/>
<feature type="transmembrane region" description="Helical" evidence="6">
    <location>
        <begin position="152"/>
        <end position="171"/>
    </location>
</feature>
<feature type="transmembrane region" description="Helical" evidence="6">
    <location>
        <begin position="362"/>
        <end position="386"/>
    </location>
</feature>
<dbReference type="OrthoDB" id="137613at2"/>
<dbReference type="Gene3D" id="1.20.1740.10">
    <property type="entry name" value="Amino acid/polyamine transporter I"/>
    <property type="match status" value="1"/>
</dbReference>
<feature type="transmembrane region" description="Helical" evidence="6">
    <location>
        <begin position="92"/>
        <end position="116"/>
    </location>
</feature>
<protein>
    <submittedName>
        <fullName evidence="7">Amino acid transporter</fullName>
    </submittedName>
</protein>
<evidence type="ECO:0000256" key="5">
    <source>
        <dbReference type="ARBA" id="ARBA00023136"/>
    </source>
</evidence>
<evidence type="ECO:0000256" key="4">
    <source>
        <dbReference type="ARBA" id="ARBA00022989"/>
    </source>
</evidence>
<feature type="transmembrane region" description="Helical" evidence="6">
    <location>
        <begin position="435"/>
        <end position="455"/>
    </location>
</feature>
<evidence type="ECO:0000313" key="7">
    <source>
        <dbReference type="EMBL" id="SBT44121.1"/>
    </source>
</evidence>
<dbReference type="AlphaFoldDB" id="A0A1A8ZJP8"/>
<dbReference type="InterPro" id="IPR002293">
    <property type="entry name" value="AA/rel_permease1"/>
</dbReference>
<proteinExistence type="predicted"/>
<dbReference type="PANTHER" id="PTHR42770:SF16">
    <property type="entry name" value="AMINO ACID PERMEASE"/>
    <property type="match status" value="1"/>
</dbReference>
<keyword evidence="5 6" id="KW-0472">Membrane</keyword>
<feature type="transmembrane region" description="Helical" evidence="6">
    <location>
        <begin position="231"/>
        <end position="252"/>
    </location>
</feature>
<dbReference type="PANTHER" id="PTHR42770">
    <property type="entry name" value="AMINO ACID TRANSPORTER-RELATED"/>
    <property type="match status" value="1"/>
</dbReference>
<organism evidence="7 8">
    <name type="scientific">Micromonospora auratinigra</name>
    <dbReference type="NCBI Taxonomy" id="261654"/>
    <lineage>
        <taxon>Bacteria</taxon>
        <taxon>Bacillati</taxon>
        <taxon>Actinomycetota</taxon>
        <taxon>Actinomycetes</taxon>
        <taxon>Micromonosporales</taxon>
        <taxon>Micromonosporaceae</taxon>
        <taxon>Micromonospora</taxon>
    </lineage>
</organism>
<feature type="transmembrane region" description="Helical" evidence="6">
    <location>
        <begin position="51"/>
        <end position="71"/>
    </location>
</feature>
<dbReference type="PIRSF" id="PIRSF006060">
    <property type="entry name" value="AA_transporter"/>
    <property type="match status" value="1"/>
</dbReference>
<sequence length="486" mass="49470">MQIASAPTGLIRKSLGTGALLVFSATASSPMAVLAGAIVATYASTGVTGTPLGFLVIAAALLFFSVGYLAMARYVSSAGVFYAALAAGFGRFWGVVAAPVVLLGYNAIQICLYGLLGAVVSGSIGGTWWVWSLIAWAAVALVGVLKARISVGLLGVVLAVEVGVILLFILTSFTHPAGGSVSFAPLNPGNLLVPGIGGVVAFCAASFVGYESAAVYSEESRSPQAVSKAAYSALILLGLLYALAAWAMAVAVGPDKVVDQSRDPASGLPFSILETHASPLLGGVATTLVVTSVFAAMVSFHNSIARYTFSLGRERVLPAVFERVGRGGAPIAGSVLQSVIALPVILVFALTDADPVAIMFSWLSGVAAIAVLLMMAVTSLAAIAFFRKGGGTDESAWQRFVAPLIGAVLVGAALLTTLVNLSAVLGAPEDSTTKWLVPGAVAAAAVVGLIWASVLKTSRPEVLENVGQGQPRPLAVIEQDLIGRSL</sequence>
<dbReference type="InterPro" id="IPR050367">
    <property type="entry name" value="APC_superfamily"/>
</dbReference>
<dbReference type="Pfam" id="PF13520">
    <property type="entry name" value="AA_permease_2"/>
    <property type="match status" value="1"/>
</dbReference>
<feature type="transmembrane region" description="Helical" evidence="6">
    <location>
        <begin position="128"/>
        <end position="145"/>
    </location>
</feature>
<feature type="transmembrane region" description="Helical" evidence="6">
    <location>
        <begin position="400"/>
        <end position="423"/>
    </location>
</feature>
<evidence type="ECO:0000256" key="6">
    <source>
        <dbReference type="SAM" id="Phobius"/>
    </source>
</evidence>
<feature type="transmembrane region" description="Helical" evidence="6">
    <location>
        <begin position="191"/>
        <end position="210"/>
    </location>
</feature>
<evidence type="ECO:0000256" key="3">
    <source>
        <dbReference type="ARBA" id="ARBA00022692"/>
    </source>
</evidence>
<feature type="transmembrane region" description="Helical" evidence="6">
    <location>
        <begin position="280"/>
        <end position="300"/>
    </location>
</feature>
<keyword evidence="8" id="KW-1185">Reference proteome</keyword>
<comment type="subcellular location">
    <subcellularLocation>
        <location evidence="1">Cell membrane</location>
        <topology evidence="1">Multi-pass membrane protein</topology>
    </subcellularLocation>
</comment>
<dbReference type="STRING" id="261654.GA0070611_2573"/>
<gene>
    <name evidence="7" type="ORF">GA0070611_2573</name>
</gene>
<keyword evidence="3 6" id="KW-0812">Transmembrane</keyword>
<keyword evidence="2" id="KW-1003">Cell membrane</keyword>